<dbReference type="PANTHER" id="PTHR47371:SF3">
    <property type="entry name" value="PHOSPHOGLYCEROL TRANSFERASE I"/>
    <property type="match status" value="1"/>
</dbReference>
<keyword evidence="5 6" id="KW-0472">Membrane</keyword>
<evidence type="ECO:0000256" key="5">
    <source>
        <dbReference type="ARBA" id="ARBA00023136"/>
    </source>
</evidence>
<dbReference type="GO" id="GO:0005886">
    <property type="term" value="C:plasma membrane"/>
    <property type="evidence" value="ECO:0007669"/>
    <property type="project" value="UniProtKB-SubCell"/>
</dbReference>
<gene>
    <name evidence="8" type="ORF">G3446_03350</name>
</gene>
<dbReference type="AlphaFoldDB" id="A0A6M0JTW9"/>
<keyword evidence="9" id="KW-1185">Reference proteome</keyword>
<keyword evidence="4 6" id="KW-1133">Transmembrane helix</keyword>
<dbReference type="InterPro" id="IPR017850">
    <property type="entry name" value="Alkaline_phosphatase_core_sf"/>
</dbReference>
<feature type="transmembrane region" description="Helical" evidence="6">
    <location>
        <begin position="57"/>
        <end position="75"/>
    </location>
</feature>
<evidence type="ECO:0000256" key="2">
    <source>
        <dbReference type="ARBA" id="ARBA00022475"/>
    </source>
</evidence>
<dbReference type="Pfam" id="PF00884">
    <property type="entry name" value="Sulfatase"/>
    <property type="match status" value="1"/>
</dbReference>
<evidence type="ECO:0000256" key="3">
    <source>
        <dbReference type="ARBA" id="ARBA00022692"/>
    </source>
</evidence>
<dbReference type="InterPro" id="IPR000917">
    <property type="entry name" value="Sulfatase_N"/>
</dbReference>
<protein>
    <submittedName>
        <fullName evidence="8">LTA synthase family protein</fullName>
    </submittedName>
</protein>
<reference evidence="8 9" key="1">
    <citation type="submission" date="2020-02" db="EMBL/GenBank/DDBJ databases">
        <title>Genome sequences of Thiorhodococcus mannitoliphagus and Thiorhodococcus minor, purple sulfur photosynthetic bacteria in the gammaproteobacterial family, Chromatiaceae.</title>
        <authorList>
            <person name="Aviles F.A."/>
            <person name="Meyer T.E."/>
            <person name="Kyndt J.A."/>
        </authorList>
    </citation>
    <scope>NUCLEOTIDE SEQUENCE [LARGE SCALE GENOMIC DNA]</scope>
    <source>
        <strain evidence="8 9">DSM 11518</strain>
    </source>
</reference>
<keyword evidence="2" id="KW-1003">Cell membrane</keyword>
<name>A0A6M0JTW9_9GAMM</name>
<evidence type="ECO:0000313" key="9">
    <source>
        <dbReference type="Proteomes" id="UP000483379"/>
    </source>
</evidence>
<proteinExistence type="predicted"/>
<keyword evidence="3 6" id="KW-0812">Transmembrane</keyword>
<feature type="transmembrane region" description="Helical" evidence="6">
    <location>
        <begin position="95"/>
        <end position="112"/>
    </location>
</feature>
<evidence type="ECO:0000313" key="8">
    <source>
        <dbReference type="EMBL" id="NEV60942.1"/>
    </source>
</evidence>
<feature type="domain" description="Sulfatase N-terminal" evidence="7">
    <location>
        <begin position="286"/>
        <end position="527"/>
    </location>
</feature>
<dbReference type="Gene3D" id="3.40.720.10">
    <property type="entry name" value="Alkaline Phosphatase, subunit A"/>
    <property type="match status" value="1"/>
</dbReference>
<comment type="subcellular location">
    <subcellularLocation>
        <location evidence="1">Cell membrane</location>
        <topology evidence="1">Multi-pass membrane protein</topology>
    </subcellularLocation>
</comment>
<dbReference type="CDD" id="cd16015">
    <property type="entry name" value="LTA_synthase"/>
    <property type="match status" value="1"/>
</dbReference>
<sequence>MRLVVSRSGVVQLYDAIVTFQRHFDDIRLAFVRLITPWTTRTLVADNVKLSKLSHPIARATLAWAAALLFVVIWYFAAQTATGYVFDVKPWSSNYARDLAAHLIIAALLFAIARSLPRFMLATGVLLSALTAGNAAKLSILGAPVMPDDFVAARNMLLLLDGWLLIGAVILVVAPLLLLGWMIAWKHPRTWVGLGIAGVTLSLVVGYPGLVKTALDKRFGNSVWNQPENYQKRGLPIHLLQETARNLSRRVSPPTEAEVADALADLALPSQAGWVKVAAATRPPRNLHLIVLESFWDPAELKASKLSADPLAPEFRALWAAAQHSHLLAPVFGGYTANTELEVLCGFPVTADNVYFETGLKRNAPCLPRHLAEAGYHTQASHPNAASFWNRVNAYRRIGFETYLADKDFAMDDMNRAFLSDASLYRQVLERIEPELSEGRPLFNYVLTYFGHLPYPLNDKRPAVIEAAEGHEVVAAYANTLYYKSRELMAFLATLRAADPDALIVLFGDHLPALQPNFGGYTESGLLAKRRGELEGEMFRTLVQTPLIVVDGKRGPVPVGDVPAYKLPGLVLDLLGDQRPSIMELATQAEGRAAIRPLPGMHFALVDGGIRVCRGTETDPQECAESSEWVRAIETLRDDLLAGDQHSLLQIEAPSESFREAAVAPADATPERYF</sequence>
<feature type="transmembrane region" description="Helical" evidence="6">
    <location>
        <begin position="119"/>
        <end position="143"/>
    </location>
</feature>
<feature type="transmembrane region" description="Helical" evidence="6">
    <location>
        <begin position="191"/>
        <end position="210"/>
    </location>
</feature>
<dbReference type="PANTHER" id="PTHR47371">
    <property type="entry name" value="LIPOTEICHOIC ACID SYNTHASE"/>
    <property type="match status" value="1"/>
</dbReference>
<evidence type="ECO:0000256" key="1">
    <source>
        <dbReference type="ARBA" id="ARBA00004651"/>
    </source>
</evidence>
<dbReference type="InterPro" id="IPR050448">
    <property type="entry name" value="OpgB/LTA_synthase_biosynth"/>
</dbReference>
<accession>A0A6M0JTW9</accession>
<dbReference type="Proteomes" id="UP000483379">
    <property type="component" value="Unassembled WGS sequence"/>
</dbReference>
<evidence type="ECO:0000256" key="6">
    <source>
        <dbReference type="SAM" id="Phobius"/>
    </source>
</evidence>
<dbReference type="SUPFAM" id="SSF53649">
    <property type="entry name" value="Alkaline phosphatase-like"/>
    <property type="match status" value="1"/>
</dbReference>
<dbReference type="EMBL" id="JAAIJQ010000006">
    <property type="protein sequence ID" value="NEV60942.1"/>
    <property type="molecule type" value="Genomic_DNA"/>
</dbReference>
<evidence type="ECO:0000256" key="4">
    <source>
        <dbReference type="ARBA" id="ARBA00022989"/>
    </source>
</evidence>
<feature type="transmembrane region" description="Helical" evidence="6">
    <location>
        <begin position="163"/>
        <end position="184"/>
    </location>
</feature>
<evidence type="ECO:0000259" key="7">
    <source>
        <dbReference type="Pfam" id="PF00884"/>
    </source>
</evidence>
<comment type="caution">
    <text evidence="8">The sequence shown here is derived from an EMBL/GenBank/DDBJ whole genome shotgun (WGS) entry which is preliminary data.</text>
</comment>
<organism evidence="8 9">
    <name type="scientific">Thiorhodococcus minor</name>
    <dbReference type="NCBI Taxonomy" id="57489"/>
    <lineage>
        <taxon>Bacteria</taxon>
        <taxon>Pseudomonadati</taxon>
        <taxon>Pseudomonadota</taxon>
        <taxon>Gammaproteobacteria</taxon>
        <taxon>Chromatiales</taxon>
        <taxon>Chromatiaceae</taxon>
        <taxon>Thiorhodococcus</taxon>
    </lineage>
</organism>